<dbReference type="AlphaFoldDB" id="A0ABD6C3I9"/>
<keyword evidence="3" id="KW-1185">Reference proteome</keyword>
<proteinExistence type="predicted"/>
<evidence type="ECO:0000256" key="1">
    <source>
        <dbReference type="SAM" id="MobiDB-lite"/>
    </source>
</evidence>
<comment type="caution">
    <text evidence="2">The sequence shown here is derived from an EMBL/GenBank/DDBJ whole genome shotgun (WGS) entry which is preliminary data.</text>
</comment>
<evidence type="ECO:0000313" key="2">
    <source>
        <dbReference type="EMBL" id="MFD1571361.1"/>
    </source>
</evidence>
<gene>
    <name evidence="2" type="ORF">ACFR9T_12330</name>
</gene>
<organism evidence="2 3">
    <name type="scientific">Halorubrum laminariae</name>
    <dbReference type="NCBI Taxonomy" id="1433523"/>
    <lineage>
        <taxon>Archaea</taxon>
        <taxon>Methanobacteriati</taxon>
        <taxon>Methanobacteriota</taxon>
        <taxon>Stenosarchaea group</taxon>
        <taxon>Halobacteria</taxon>
        <taxon>Halobacteriales</taxon>
        <taxon>Haloferacaceae</taxon>
        <taxon>Halorubrum</taxon>
    </lineage>
</organism>
<dbReference type="RefSeq" id="WP_256417613.1">
    <property type="nucleotide sequence ID" value="NZ_JANHDL010000003.1"/>
</dbReference>
<dbReference type="InterPro" id="IPR058858">
    <property type="entry name" value="HacaP"/>
</dbReference>
<sequence>MPDTKAGREQKGKNKRRQLESRLNRRELDADDKPPEPSTLGTDAEYLATDTERGR</sequence>
<evidence type="ECO:0000313" key="3">
    <source>
        <dbReference type="Proteomes" id="UP001597185"/>
    </source>
</evidence>
<protein>
    <submittedName>
        <fullName evidence="2">Uncharacterized protein</fullName>
    </submittedName>
</protein>
<accession>A0ABD6C3I9</accession>
<feature type="region of interest" description="Disordered" evidence="1">
    <location>
        <begin position="1"/>
        <end position="55"/>
    </location>
</feature>
<dbReference type="EMBL" id="JBHUDB010000011">
    <property type="protein sequence ID" value="MFD1571361.1"/>
    <property type="molecule type" value="Genomic_DNA"/>
</dbReference>
<reference evidence="2 3" key="1">
    <citation type="journal article" date="2019" name="Int. J. Syst. Evol. Microbiol.">
        <title>The Global Catalogue of Microorganisms (GCM) 10K type strain sequencing project: providing services to taxonomists for standard genome sequencing and annotation.</title>
        <authorList>
            <consortium name="The Broad Institute Genomics Platform"/>
            <consortium name="The Broad Institute Genome Sequencing Center for Infectious Disease"/>
            <person name="Wu L."/>
            <person name="Ma J."/>
        </authorList>
    </citation>
    <scope>NUCLEOTIDE SEQUENCE [LARGE SCALE GENOMIC DNA]</scope>
    <source>
        <strain evidence="2 3">CGMCC 1.12689</strain>
    </source>
</reference>
<name>A0ABD6C3I9_9EURY</name>
<feature type="compositionally biased region" description="Basic and acidic residues" evidence="1">
    <location>
        <begin position="1"/>
        <end position="35"/>
    </location>
</feature>
<dbReference type="Proteomes" id="UP001597185">
    <property type="component" value="Unassembled WGS sequence"/>
</dbReference>
<dbReference type="Pfam" id="PF26396">
    <property type="entry name" value="HacaP"/>
    <property type="match status" value="1"/>
</dbReference>